<name>A0AAE7E6L3_9BACT</name>
<gene>
    <name evidence="2" type="ORF">ADFLV_0611</name>
</gene>
<dbReference type="KEGG" id="adz:ADFLV_0611"/>
<dbReference type="InterPro" id="IPR025992">
    <property type="entry name" value="Haem-bd"/>
</dbReference>
<dbReference type="Pfam" id="PF14376">
    <property type="entry name" value="Haem_bd"/>
    <property type="match status" value="1"/>
</dbReference>
<sequence>MKRTLLIFLIIFIVMQFIQTDKTNQVVDKNMEIKAEEGIMEIFRTACYDCHSNETKYPWYSNIAPFSWAISNHINEGRKALNFSIWETYTDEEKKEHLKDIYRTVYASMPLETYLWVHKEADISSQDRKTIRDWTGVRSK</sequence>
<evidence type="ECO:0000313" key="3">
    <source>
        <dbReference type="Proteomes" id="UP000503313"/>
    </source>
</evidence>
<accession>A0AAE7E6L3</accession>
<reference evidence="2 3" key="1">
    <citation type="submission" date="2020-05" db="EMBL/GenBank/DDBJ databases">
        <title>Complete genome sequencing of Campylobacter and Arcobacter type strains.</title>
        <authorList>
            <person name="Miller W.G."/>
            <person name="Yee E."/>
        </authorList>
    </citation>
    <scope>NUCLEOTIDE SEQUENCE [LARGE SCALE GENOMIC DNA]</scope>
    <source>
        <strain evidence="2 3">LMG 25694</strain>
    </source>
</reference>
<protein>
    <submittedName>
        <fullName evidence="2">Heme-binding domain-containing protein</fullName>
    </submittedName>
</protein>
<evidence type="ECO:0000259" key="1">
    <source>
        <dbReference type="SMART" id="SM01235"/>
    </source>
</evidence>
<dbReference type="Proteomes" id="UP000503313">
    <property type="component" value="Chromosome"/>
</dbReference>
<dbReference type="AlphaFoldDB" id="A0AAE7E6L3"/>
<dbReference type="RefSeq" id="WP_129010463.1">
    <property type="nucleotide sequence ID" value="NZ_CP053835.1"/>
</dbReference>
<dbReference type="EMBL" id="CP053835">
    <property type="protein sequence ID" value="QKF76669.1"/>
    <property type="molecule type" value="Genomic_DNA"/>
</dbReference>
<organism evidence="2 3">
    <name type="scientific">Arcobacter defluvii</name>
    <dbReference type="NCBI Taxonomy" id="873191"/>
    <lineage>
        <taxon>Bacteria</taxon>
        <taxon>Pseudomonadati</taxon>
        <taxon>Campylobacterota</taxon>
        <taxon>Epsilonproteobacteria</taxon>
        <taxon>Campylobacterales</taxon>
        <taxon>Arcobacteraceae</taxon>
        <taxon>Arcobacter</taxon>
    </lineage>
</organism>
<feature type="domain" description="Haem-binding" evidence="1">
    <location>
        <begin position="9"/>
        <end position="138"/>
    </location>
</feature>
<keyword evidence="3" id="KW-1185">Reference proteome</keyword>
<proteinExistence type="predicted"/>
<evidence type="ECO:0000313" key="2">
    <source>
        <dbReference type="EMBL" id="QKF76669.1"/>
    </source>
</evidence>
<dbReference type="SMART" id="SM01235">
    <property type="entry name" value="Haem_bd"/>
    <property type="match status" value="1"/>
</dbReference>